<dbReference type="AlphaFoldDB" id="A0A8J4U4U6"/>
<dbReference type="EMBL" id="QNUK01000187">
    <property type="protein sequence ID" value="KAF5898806.1"/>
    <property type="molecule type" value="Genomic_DNA"/>
</dbReference>
<sequence>KCEVSLDYNLPRKSNLSPDSNKTFCMLGHSLNNSEELSQPLNSHFDMGSMLLFN</sequence>
<organism evidence="1 2">
    <name type="scientific">Clarias magur</name>
    <name type="common">Asian catfish</name>
    <name type="synonym">Macropteronotus magur</name>
    <dbReference type="NCBI Taxonomy" id="1594786"/>
    <lineage>
        <taxon>Eukaryota</taxon>
        <taxon>Metazoa</taxon>
        <taxon>Chordata</taxon>
        <taxon>Craniata</taxon>
        <taxon>Vertebrata</taxon>
        <taxon>Euteleostomi</taxon>
        <taxon>Actinopterygii</taxon>
        <taxon>Neopterygii</taxon>
        <taxon>Teleostei</taxon>
        <taxon>Ostariophysi</taxon>
        <taxon>Siluriformes</taxon>
        <taxon>Clariidae</taxon>
        <taxon>Clarias</taxon>
    </lineage>
</organism>
<protein>
    <submittedName>
        <fullName evidence="1">Lysosomal-trafficking regulator isoform X1</fullName>
    </submittedName>
</protein>
<reference evidence="1" key="1">
    <citation type="submission" date="2020-07" db="EMBL/GenBank/DDBJ databases">
        <title>Clarias magur genome sequencing, assembly and annotation.</title>
        <authorList>
            <person name="Kushwaha B."/>
            <person name="Kumar R."/>
            <person name="Das P."/>
            <person name="Joshi C.G."/>
            <person name="Kumar D."/>
            <person name="Nagpure N.S."/>
            <person name="Pandey M."/>
            <person name="Agarwal S."/>
            <person name="Srivastava S."/>
            <person name="Singh M."/>
            <person name="Sahoo L."/>
            <person name="Jayasankar P."/>
            <person name="Meher P.K."/>
            <person name="Koringa P.G."/>
            <person name="Iquebal M.A."/>
            <person name="Das S.P."/>
            <person name="Bit A."/>
            <person name="Patnaik S."/>
            <person name="Patel N."/>
            <person name="Shah T.M."/>
            <person name="Hinsu A."/>
            <person name="Jena J.K."/>
        </authorList>
    </citation>
    <scope>NUCLEOTIDE SEQUENCE</scope>
    <source>
        <strain evidence="1">CIFAMagur01</strain>
        <tissue evidence="1">Testis</tissue>
    </source>
</reference>
<evidence type="ECO:0000313" key="1">
    <source>
        <dbReference type="EMBL" id="KAF5898806.1"/>
    </source>
</evidence>
<dbReference type="Proteomes" id="UP000727407">
    <property type="component" value="Unassembled WGS sequence"/>
</dbReference>
<name>A0A8J4U4U6_CLAMG</name>
<comment type="caution">
    <text evidence="1">The sequence shown here is derived from an EMBL/GenBank/DDBJ whole genome shotgun (WGS) entry which is preliminary data.</text>
</comment>
<evidence type="ECO:0000313" key="2">
    <source>
        <dbReference type="Proteomes" id="UP000727407"/>
    </source>
</evidence>
<gene>
    <name evidence="1" type="ORF">DAT39_011482</name>
</gene>
<accession>A0A8J4U4U6</accession>
<feature type="non-terminal residue" evidence="1">
    <location>
        <position position="1"/>
    </location>
</feature>
<proteinExistence type="predicted"/>
<keyword evidence="2" id="KW-1185">Reference proteome</keyword>
<feature type="non-terminal residue" evidence="1">
    <location>
        <position position="54"/>
    </location>
</feature>